<name>A0A512JRI1_9HYPH</name>
<keyword evidence="11" id="KW-0267">Excision nuclease</keyword>
<keyword evidence="10" id="KW-0067">ATP-binding</keyword>
<evidence type="ECO:0000256" key="13">
    <source>
        <dbReference type="ARBA" id="ARBA00023204"/>
    </source>
</evidence>
<keyword evidence="20" id="KW-1185">Reference proteome</keyword>
<evidence type="ECO:0000313" key="20">
    <source>
        <dbReference type="Proteomes" id="UP000321750"/>
    </source>
</evidence>
<evidence type="ECO:0000256" key="6">
    <source>
        <dbReference type="ARBA" id="ARBA00022763"/>
    </source>
</evidence>
<dbReference type="PANTHER" id="PTHR43152:SF1">
    <property type="entry name" value="UVRA PROTEIN"/>
    <property type="match status" value="1"/>
</dbReference>
<evidence type="ECO:0000256" key="14">
    <source>
        <dbReference type="ARBA" id="ARBA00038000"/>
    </source>
</evidence>
<proteinExistence type="inferred from homology"/>
<keyword evidence="4" id="KW-0677">Repeat</keyword>
<evidence type="ECO:0000256" key="17">
    <source>
        <dbReference type="SAM" id="MobiDB-lite"/>
    </source>
</evidence>
<sequence length="899" mass="96506">MDQPKPREPVRIARSGAGRPGYVTVKGAREHNLRDVDVELPRDALVVFTGISGSGKSSLAFGTLYAEAQRRYFESVAPYARRMIDQVGVPDVDAIEGLPPAVALQQQRGTPSARSSVGSVTTLSSLVRMMYSRAGTYPPGQPMLYAEDFSPNTPQGACPSCGGLGRVYHATETSMVPDPSLTIRERAVAAWPQAWGGQNLRDILVSRGIDVDTPWKDLPRAVRDWILFTDDQPQEPVYAGLSPEQTQAARRRRLEPSYMGTFTSARRHVLGTFTNSQSALMRRRAARYLVSEDCPACHGKRLKPEALSVTFAGLDIGELSRMTLSQLAEAMQPAAEDRLPDDRPGKDAAQETLDREAGQRDRARRAAAGASAHAGAPDVRATPNLSIEKRLAAQRLAADLVDRIGTLAELGLGYLSLDRVTTTLSSGELQRLRLATQLRSQLFGVAYVLDEPTAGLHPADGDAMHEALAGLLTAGNSLFVVEHDIGTMRRADWLVDVGPAAGEHGGTVLYSGPPEGLREVEASLTRLHLFGLVEPPQRPRREPSGWLRLEGIVRNNLRGVSAAFPLGCLSAVTGISGSGKSSLVSQALLELVGDRLGRPVETDDEPEDPLDDAPGPTEGRIVGGMEGVRRLVQVDQKPIGRTPRSNLATYTGLFDAVRKLFAATPEAQRRRYDAGRFSFNVAKGRCPACEGEGFVSVELLFMPSVYAPCPTCHGSRYAPATLEVTWNGLTIADVLGLTVERACAAFADEPSVLRPLAVLRDLGLGYLRLGQPATELSGGEAQRIKLATELQRGQRGGTLYVLDEPTTGLHPTDVDRLMLQVNGLVDAGNTVVMVEHDMRVVAGADHVIDVGPGAGSLGGTVVADGRPEVVAEARASRTAPYLREELDAYEGGGALPQRP</sequence>
<feature type="compositionally biased region" description="Acidic residues" evidence="17">
    <location>
        <begin position="602"/>
        <end position="611"/>
    </location>
</feature>
<keyword evidence="2" id="KW-0963">Cytoplasm</keyword>
<keyword evidence="12" id="KW-0238">DNA-binding</keyword>
<dbReference type="SUPFAM" id="SSF52540">
    <property type="entry name" value="P-loop containing nucleoside triphosphate hydrolases"/>
    <property type="match status" value="2"/>
</dbReference>
<feature type="region of interest" description="Disordered" evidence="17">
    <location>
        <begin position="331"/>
        <end position="381"/>
    </location>
</feature>
<evidence type="ECO:0000256" key="11">
    <source>
        <dbReference type="ARBA" id="ARBA00022881"/>
    </source>
</evidence>
<feature type="domain" description="ABC transporter" evidence="18">
    <location>
        <begin position="547"/>
        <end position="877"/>
    </location>
</feature>
<dbReference type="Gene3D" id="3.40.50.300">
    <property type="entry name" value="P-loop containing nucleotide triphosphate hydrolases"/>
    <property type="match status" value="2"/>
</dbReference>
<evidence type="ECO:0000256" key="5">
    <source>
        <dbReference type="ARBA" id="ARBA00022741"/>
    </source>
</evidence>
<evidence type="ECO:0000256" key="3">
    <source>
        <dbReference type="ARBA" id="ARBA00022723"/>
    </source>
</evidence>
<keyword evidence="5" id="KW-0547">Nucleotide-binding</keyword>
<feature type="compositionally biased region" description="Basic and acidic residues" evidence="17">
    <location>
        <begin position="335"/>
        <end position="361"/>
    </location>
</feature>
<dbReference type="GO" id="GO:0004518">
    <property type="term" value="F:nuclease activity"/>
    <property type="evidence" value="ECO:0007669"/>
    <property type="project" value="UniProtKB-KW"/>
</dbReference>
<dbReference type="GO" id="GO:0005524">
    <property type="term" value="F:ATP binding"/>
    <property type="evidence" value="ECO:0007669"/>
    <property type="project" value="UniProtKB-KW"/>
</dbReference>
<dbReference type="Proteomes" id="UP000321750">
    <property type="component" value="Unassembled WGS sequence"/>
</dbReference>
<dbReference type="GO" id="GO:0003677">
    <property type="term" value="F:DNA binding"/>
    <property type="evidence" value="ECO:0007669"/>
    <property type="project" value="UniProtKB-KW"/>
</dbReference>
<accession>A0A512JRI1</accession>
<dbReference type="GO" id="GO:0008270">
    <property type="term" value="F:zinc ion binding"/>
    <property type="evidence" value="ECO:0007669"/>
    <property type="project" value="UniProtKB-KW"/>
</dbReference>
<evidence type="ECO:0000256" key="4">
    <source>
        <dbReference type="ARBA" id="ARBA00022737"/>
    </source>
</evidence>
<comment type="similarity">
    <text evidence="14">Belongs to the ABC transporter superfamily. UvrA family.</text>
</comment>
<dbReference type="InterPro" id="IPR041552">
    <property type="entry name" value="UvrA_DNA-bd"/>
</dbReference>
<dbReference type="PANTHER" id="PTHR43152">
    <property type="entry name" value="UVRABC SYSTEM PROTEIN A"/>
    <property type="match status" value="1"/>
</dbReference>
<evidence type="ECO:0000256" key="7">
    <source>
        <dbReference type="ARBA" id="ARBA00022769"/>
    </source>
</evidence>
<dbReference type="GO" id="GO:0006281">
    <property type="term" value="P:DNA repair"/>
    <property type="evidence" value="ECO:0007669"/>
    <property type="project" value="UniProtKB-KW"/>
</dbReference>
<dbReference type="InterPro" id="IPR017871">
    <property type="entry name" value="ABC_transporter-like_CS"/>
</dbReference>
<dbReference type="AlphaFoldDB" id="A0A512JRI1"/>
<evidence type="ECO:0000313" key="19">
    <source>
        <dbReference type="EMBL" id="GEP12564.1"/>
    </source>
</evidence>
<comment type="subcellular location">
    <subcellularLocation>
        <location evidence="1">Cytoplasm</location>
    </subcellularLocation>
</comment>
<feature type="region of interest" description="Disordered" evidence="17">
    <location>
        <begin position="597"/>
        <end position="620"/>
    </location>
</feature>
<keyword evidence="13" id="KW-0234">DNA repair</keyword>
<dbReference type="Pfam" id="PF17755">
    <property type="entry name" value="UvrA_DNA-bind"/>
    <property type="match status" value="1"/>
</dbReference>
<evidence type="ECO:0000256" key="10">
    <source>
        <dbReference type="ARBA" id="ARBA00022840"/>
    </source>
</evidence>
<feature type="compositionally biased region" description="Low complexity" evidence="17">
    <location>
        <begin position="366"/>
        <end position="376"/>
    </location>
</feature>
<dbReference type="OrthoDB" id="9809851at2"/>
<evidence type="ECO:0000256" key="1">
    <source>
        <dbReference type="ARBA" id="ARBA00004496"/>
    </source>
</evidence>
<dbReference type="PROSITE" id="PS50893">
    <property type="entry name" value="ABC_TRANSPORTER_2"/>
    <property type="match status" value="1"/>
</dbReference>
<dbReference type="RefSeq" id="WP_147048918.1">
    <property type="nucleotide sequence ID" value="NZ_BJZV01000048.1"/>
</dbReference>
<keyword evidence="6" id="KW-0227">DNA damage</keyword>
<dbReference type="InterPro" id="IPR003439">
    <property type="entry name" value="ABC_transporter-like_ATP-bd"/>
</dbReference>
<keyword evidence="9" id="KW-0862">Zinc</keyword>
<comment type="caution">
    <text evidence="19">The sequence shown here is derived from an EMBL/GenBank/DDBJ whole genome shotgun (WGS) entry which is preliminary data.</text>
</comment>
<protein>
    <recommendedName>
        <fullName evidence="15">UvrABC system protein A</fullName>
    </recommendedName>
    <alternativeName>
        <fullName evidence="16">Excinuclease ABC subunit A</fullName>
    </alternativeName>
</protein>
<evidence type="ECO:0000256" key="12">
    <source>
        <dbReference type="ARBA" id="ARBA00023125"/>
    </source>
</evidence>
<keyword evidence="3" id="KW-0479">Metal-binding</keyword>
<gene>
    <name evidence="19" type="primary">uvrA2</name>
    <name evidence="19" type="ORF">MGN01_44090</name>
</gene>
<dbReference type="InterPro" id="IPR027417">
    <property type="entry name" value="P-loop_NTPase"/>
</dbReference>
<keyword evidence="7" id="KW-0228">DNA excision</keyword>
<dbReference type="EMBL" id="BJZV01000048">
    <property type="protein sequence ID" value="GEP12564.1"/>
    <property type="molecule type" value="Genomic_DNA"/>
</dbReference>
<evidence type="ECO:0000259" key="18">
    <source>
        <dbReference type="PROSITE" id="PS50893"/>
    </source>
</evidence>
<evidence type="ECO:0000256" key="9">
    <source>
        <dbReference type="ARBA" id="ARBA00022833"/>
    </source>
</evidence>
<dbReference type="GO" id="GO:0005737">
    <property type="term" value="C:cytoplasm"/>
    <property type="evidence" value="ECO:0007669"/>
    <property type="project" value="UniProtKB-SubCell"/>
</dbReference>
<dbReference type="Gene3D" id="1.10.8.280">
    <property type="entry name" value="ABC transporter ATPase domain-like"/>
    <property type="match status" value="1"/>
</dbReference>
<evidence type="ECO:0000256" key="15">
    <source>
        <dbReference type="ARBA" id="ARBA00039316"/>
    </source>
</evidence>
<dbReference type="Gene3D" id="1.20.1580.10">
    <property type="entry name" value="ABC transporter ATPase like domain"/>
    <property type="match status" value="2"/>
</dbReference>
<organism evidence="19 20">
    <name type="scientific">Methylobacterium gnaphalii</name>
    <dbReference type="NCBI Taxonomy" id="1010610"/>
    <lineage>
        <taxon>Bacteria</taxon>
        <taxon>Pseudomonadati</taxon>
        <taxon>Pseudomonadota</taxon>
        <taxon>Alphaproteobacteria</taxon>
        <taxon>Hyphomicrobiales</taxon>
        <taxon>Methylobacteriaceae</taxon>
        <taxon>Methylobacterium</taxon>
    </lineage>
</organism>
<reference evidence="19 20" key="1">
    <citation type="submission" date="2019-07" db="EMBL/GenBank/DDBJ databases">
        <title>Whole genome shotgun sequence of Methylobacterium gnaphalii NBRC 107716.</title>
        <authorList>
            <person name="Hosoyama A."/>
            <person name="Uohara A."/>
            <person name="Ohji S."/>
            <person name="Ichikawa N."/>
        </authorList>
    </citation>
    <scope>NUCLEOTIDE SEQUENCE [LARGE SCALE GENOMIC DNA]</scope>
    <source>
        <strain evidence="19 20">NBRC 107716</strain>
    </source>
</reference>
<evidence type="ECO:0000256" key="8">
    <source>
        <dbReference type="ARBA" id="ARBA00022771"/>
    </source>
</evidence>
<evidence type="ECO:0000256" key="2">
    <source>
        <dbReference type="ARBA" id="ARBA00022490"/>
    </source>
</evidence>
<dbReference type="PROSITE" id="PS00211">
    <property type="entry name" value="ABC_TRANSPORTER_1"/>
    <property type="match status" value="2"/>
</dbReference>
<keyword evidence="8" id="KW-0863">Zinc-finger</keyword>
<evidence type="ECO:0000256" key="16">
    <source>
        <dbReference type="ARBA" id="ARBA00042156"/>
    </source>
</evidence>
<dbReference type="GO" id="GO:0016887">
    <property type="term" value="F:ATP hydrolysis activity"/>
    <property type="evidence" value="ECO:0007669"/>
    <property type="project" value="InterPro"/>
</dbReference>